<dbReference type="Pfam" id="PF02146">
    <property type="entry name" value="SIR2"/>
    <property type="match status" value="1"/>
</dbReference>
<feature type="compositionally biased region" description="Low complexity" evidence="4">
    <location>
        <begin position="59"/>
        <end position="83"/>
    </location>
</feature>
<accession>A0A2V0P8M4</accession>
<reference evidence="6 7" key="1">
    <citation type="journal article" date="2018" name="Sci. Rep.">
        <title>Raphidocelis subcapitata (=Pseudokirchneriella subcapitata) provides an insight into genome evolution and environmental adaptations in the Sphaeropleales.</title>
        <authorList>
            <person name="Suzuki S."/>
            <person name="Yamaguchi H."/>
            <person name="Nakajima N."/>
            <person name="Kawachi M."/>
        </authorList>
    </citation>
    <scope>NUCLEOTIDE SEQUENCE [LARGE SCALE GENOMIC DNA]</scope>
    <source>
        <strain evidence="6 7">NIES-35</strain>
    </source>
</reference>
<evidence type="ECO:0000256" key="2">
    <source>
        <dbReference type="ARBA" id="ARBA00023027"/>
    </source>
</evidence>
<sequence>MVAAATAPYGSYAGEAERAEPATAGSTAGRAHPRPAAGAVPAAPALCDQLKALNLTPSAAAAPSKPLPSPRAAAAPAPLAASPRTPPPPAPVPGQLPSLDLEGVAALIRSGAARRIVVMAGAGISVSAGIPDFRTPGTGLYSQLQRYRLPYPEAVFSIDYFRRDPKPFYTLAKELFPGDYAPTPAHFFLRLLSDRGLLLRAFTQNIDGLEQLAGVPAERFFGEPLPARFHRRRAEDLGRADLLVVMGTSLVVQPFASMVADVSPGVPRLLVNRERVGHSPAAKALERAARAAASSECSSSSASSDDDGGAEAARGEGPGGAGSGSDSDSDGSDASGSGSDSDDSGSSGGGISGGFDFGVPGNSRDAVHLGDADAAAWRLAELLGWTEDLRAAIDADAAARAAAAAEDDE</sequence>
<dbReference type="GO" id="GO:0017136">
    <property type="term" value="F:histone deacetylase activity, NAD-dependent"/>
    <property type="evidence" value="ECO:0007669"/>
    <property type="project" value="TreeGrafter"/>
</dbReference>
<comment type="caution">
    <text evidence="6">The sequence shown here is derived from an EMBL/GenBank/DDBJ whole genome shotgun (WGS) entry which is preliminary data.</text>
</comment>
<dbReference type="PANTHER" id="PTHR11085">
    <property type="entry name" value="NAD-DEPENDENT PROTEIN DEACYLASE SIRTUIN-5, MITOCHONDRIAL-RELATED"/>
    <property type="match status" value="1"/>
</dbReference>
<feature type="region of interest" description="Disordered" evidence="4">
    <location>
        <begin position="294"/>
        <end position="366"/>
    </location>
</feature>
<evidence type="ECO:0000256" key="4">
    <source>
        <dbReference type="SAM" id="MobiDB-lite"/>
    </source>
</evidence>
<evidence type="ECO:0000256" key="1">
    <source>
        <dbReference type="ARBA" id="ARBA00022679"/>
    </source>
</evidence>
<dbReference type="GO" id="GO:0070403">
    <property type="term" value="F:NAD+ binding"/>
    <property type="evidence" value="ECO:0007669"/>
    <property type="project" value="InterPro"/>
</dbReference>
<feature type="region of interest" description="Disordered" evidence="4">
    <location>
        <begin position="59"/>
        <end position="96"/>
    </location>
</feature>
<organism evidence="6 7">
    <name type="scientific">Raphidocelis subcapitata</name>
    <dbReference type="NCBI Taxonomy" id="307507"/>
    <lineage>
        <taxon>Eukaryota</taxon>
        <taxon>Viridiplantae</taxon>
        <taxon>Chlorophyta</taxon>
        <taxon>core chlorophytes</taxon>
        <taxon>Chlorophyceae</taxon>
        <taxon>CS clade</taxon>
        <taxon>Sphaeropleales</taxon>
        <taxon>Selenastraceae</taxon>
        <taxon>Raphidocelis</taxon>
    </lineage>
</organism>
<dbReference type="AlphaFoldDB" id="A0A2V0P8M4"/>
<feature type="compositionally biased region" description="Gly residues" evidence="4">
    <location>
        <begin position="346"/>
        <end position="356"/>
    </location>
</feature>
<dbReference type="InterPro" id="IPR029035">
    <property type="entry name" value="DHS-like_NAD/FAD-binding_dom"/>
</dbReference>
<feature type="compositionally biased region" description="Pro residues" evidence="4">
    <location>
        <begin position="84"/>
        <end position="94"/>
    </location>
</feature>
<dbReference type="InterPro" id="IPR026591">
    <property type="entry name" value="Sirtuin_cat_small_dom_sf"/>
</dbReference>
<dbReference type="GO" id="GO:0005634">
    <property type="term" value="C:nucleus"/>
    <property type="evidence" value="ECO:0007669"/>
    <property type="project" value="TreeGrafter"/>
</dbReference>
<feature type="domain" description="Deacetylase sirtuin-type" evidence="5">
    <location>
        <begin position="94"/>
        <end position="386"/>
    </location>
</feature>
<evidence type="ECO:0000256" key="3">
    <source>
        <dbReference type="PROSITE-ProRule" id="PRU00236"/>
    </source>
</evidence>
<evidence type="ECO:0000259" key="5">
    <source>
        <dbReference type="PROSITE" id="PS50305"/>
    </source>
</evidence>
<dbReference type="GO" id="GO:0046872">
    <property type="term" value="F:metal ion binding"/>
    <property type="evidence" value="ECO:0007669"/>
    <property type="project" value="UniProtKB-KW"/>
</dbReference>
<dbReference type="InterPro" id="IPR050134">
    <property type="entry name" value="NAD-dep_sirtuin_deacylases"/>
</dbReference>
<dbReference type="SUPFAM" id="SSF52467">
    <property type="entry name" value="DHS-like NAD/FAD-binding domain"/>
    <property type="match status" value="1"/>
</dbReference>
<keyword evidence="7" id="KW-1185">Reference proteome</keyword>
<dbReference type="InterPro" id="IPR003000">
    <property type="entry name" value="Sirtuin"/>
</dbReference>
<dbReference type="Proteomes" id="UP000247498">
    <property type="component" value="Unassembled WGS sequence"/>
</dbReference>
<comment type="caution">
    <text evidence="3">Lacks conserved residue(s) required for the propagation of feature annotation.</text>
</comment>
<dbReference type="STRING" id="307507.A0A2V0P8M4"/>
<keyword evidence="2" id="KW-0520">NAD</keyword>
<dbReference type="Gene3D" id="3.40.50.1220">
    <property type="entry name" value="TPP-binding domain"/>
    <property type="match status" value="1"/>
</dbReference>
<name>A0A2V0P8M4_9CHLO</name>
<evidence type="ECO:0000313" key="6">
    <source>
        <dbReference type="EMBL" id="GBF96214.1"/>
    </source>
</evidence>
<dbReference type="InParanoid" id="A0A2V0P8M4"/>
<dbReference type="EMBL" id="BDRX01000076">
    <property type="protein sequence ID" value="GBF96214.1"/>
    <property type="molecule type" value="Genomic_DNA"/>
</dbReference>
<dbReference type="OrthoDB" id="424302at2759"/>
<gene>
    <name evidence="6" type="ORF">Rsub_08759</name>
</gene>
<feature type="compositionally biased region" description="Low complexity" evidence="4">
    <location>
        <begin position="28"/>
        <end position="40"/>
    </location>
</feature>
<dbReference type="PANTHER" id="PTHR11085:SF10">
    <property type="entry name" value="NAD-DEPENDENT PROTEIN DEACYLASE SIRTUIN-5, MITOCHONDRIAL-RELATED"/>
    <property type="match status" value="1"/>
</dbReference>
<keyword evidence="1" id="KW-0808">Transferase</keyword>
<dbReference type="InterPro" id="IPR026590">
    <property type="entry name" value="Ssirtuin_cat_dom"/>
</dbReference>
<evidence type="ECO:0000313" key="7">
    <source>
        <dbReference type="Proteomes" id="UP000247498"/>
    </source>
</evidence>
<dbReference type="PROSITE" id="PS50305">
    <property type="entry name" value="SIRTUIN"/>
    <property type="match status" value="1"/>
</dbReference>
<feature type="compositionally biased region" description="Low complexity" evidence="4">
    <location>
        <begin position="294"/>
        <end position="303"/>
    </location>
</feature>
<feature type="region of interest" description="Disordered" evidence="4">
    <location>
        <begin position="1"/>
        <end position="40"/>
    </location>
</feature>
<proteinExistence type="predicted"/>
<dbReference type="Gene3D" id="3.30.1600.10">
    <property type="entry name" value="SIR2/SIRT2 'Small Domain"/>
    <property type="match status" value="1"/>
</dbReference>
<protein>
    <submittedName>
        <fullName evidence="6">NAD-dependent deacetylase sirtuin</fullName>
    </submittedName>
</protein>